<dbReference type="AlphaFoldDB" id="A0A285JE42"/>
<dbReference type="Proteomes" id="UP000219612">
    <property type="component" value="Unassembled WGS sequence"/>
</dbReference>
<feature type="transmembrane region" description="Helical" evidence="1">
    <location>
        <begin position="40"/>
        <end position="60"/>
    </location>
</feature>
<evidence type="ECO:0000313" key="2">
    <source>
        <dbReference type="EMBL" id="SNY58343.1"/>
    </source>
</evidence>
<reference evidence="2 3" key="1">
    <citation type="submission" date="2017-09" db="EMBL/GenBank/DDBJ databases">
        <authorList>
            <person name="Ehlers B."/>
            <person name="Leendertz F.H."/>
        </authorList>
    </citation>
    <scope>NUCLEOTIDE SEQUENCE [LARGE SCALE GENOMIC DNA]</scope>
    <source>
        <strain evidence="2 3">CGMCC 4.6857</strain>
    </source>
</reference>
<organism evidence="2 3">
    <name type="scientific">Paractinoplanes atraurantiacus</name>
    <dbReference type="NCBI Taxonomy" id="1036182"/>
    <lineage>
        <taxon>Bacteria</taxon>
        <taxon>Bacillati</taxon>
        <taxon>Actinomycetota</taxon>
        <taxon>Actinomycetes</taxon>
        <taxon>Micromonosporales</taxon>
        <taxon>Micromonosporaceae</taxon>
        <taxon>Paractinoplanes</taxon>
    </lineage>
</organism>
<sequence length="63" mass="6361">MTTPSPDPLPLRWATILTIAALAGLVIGMLTFAQSAAWPAALLAALGAAGVTVPVAHQLLART</sequence>
<dbReference type="EMBL" id="OBDY01000019">
    <property type="protein sequence ID" value="SNY58343.1"/>
    <property type="molecule type" value="Genomic_DNA"/>
</dbReference>
<gene>
    <name evidence="2" type="ORF">SAMN05421748_11969</name>
</gene>
<keyword evidence="3" id="KW-1185">Reference proteome</keyword>
<feature type="transmembrane region" description="Helical" evidence="1">
    <location>
        <begin position="12"/>
        <end position="33"/>
    </location>
</feature>
<evidence type="ECO:0000313" key="3">
    <source>
        <dbReference type="Proteomes" id="UP000219612"/>
    </source>
</evidence>
<keyword evidence="1" id="KW-0812">Transmembrane</keyword>
<name>A0A285JE42_9ACTN</name>
<protein>
    <submittedName>
        <fullName evidence="2">Uncharacterized protein</fullName>
    </submittedName>
</protein>
<proteinExistence type="predicted"/>
<keyword evidence="1" id="KW-0472">Membrane</keyword>
<keyword evidence="1" id="KW-1133">Transmembrane helix</keyword>
<dbReference type="RefSeq" id="WP_097325329.1">
    <property type="nucleotide sequence ID" value="NZ_OBDY01000019.1"/>
</dbReference>
<accession>A0A285JE42</accession>
<evidence type="ECO:0000256" key="1">
    <source>
        <dbReference type="SAM" id="Phobius"/>
    </source>
</evidence>